<dbReference type="AlphaFoldDB" id="A0AAV7RU72"/>
<name>A0AAV7RU72_PLEWA</name>
<proteinExistence type="predicted"/>
<protein>
    <submittedName>
        <fullName evidence="1">Uncharacterized protein</fullName>
    </submittedName>
</protein>
<reference evidence="1" key="1">
    <citation type="journal article" date="2022" name="bioRxiv">
        <title>Sequencing and chromosome-scale assembly of the giantPleurodeles waltlgenome.</title>
        <authorList>
            <person name="Brown T."/>
            <person name="Elewa A."/>
            <person name="Iarovenko S."/>
            <person name="Subramanian E."/>
            <person name="Araus A.J."/>
            <person name="Petzold A."/>
            <person name="Susuki M."/>
            <person name="Suzuki K.-i.T."/>
            <person name="Hayashi T."/>
            <person name="Toyoda A."/>
            <person name="Oliveira C."/>
            <person name="Osipova E."/>
            <person name="Leigh N.D."/>
            <person name="Simon A."/>
            <person name="Yun M.H."/>
        </authorList>
    </citation>
    <scope>NUCLEOTIDE SEQUENCE</scope>
    <source>
        <strain evidence="1">20211129_DDA</strain>
        <tissue evidence="1">Liver</tissue>
    </source>
</reference>
<dbReference type="Proteomes" id="UP001066276">
    <property type="component" value="Chromosome 5"/>
</dbReference>
<keyword evidence="2" id="KW-1185">Reference proteome</keyword>
<evidence type="ECO:0000313" key="1">
    <source>
        <dbReference type="EMBL" id="KAJ1155035.1"/>
    </source>
</evidence>
<dbReference type="PANTHER" id="PTHR37984">
    <property type="entry name" value="PROTEIN CBG26694"/>
    <property type="match status" value="1"/>
</dbReference>
<accession>A0AAV7RU72</accession>
<comment type="caution">
    <text evidence="1">The sequence shown here is derived from an EMBL/GenBank/DDBJ whole genome shotgun (WGS) entry which is preliminary data.</text>
</comment>
<dbReference type="PANTHER" id="PTHR37984:SF15">
    <property type="entry name" value="INTEGRASE CATALYTIC DOMAIN-CONTAINING PROTEIN"/>
    <property type="match status" value="1"/>
</dbReference>
<dbReference type="Gene3D" id="3.10.10.10">
    <property type="entry name" value="HIV Type 1 Reverse Transcriptase, subunit A, domain 1"/>
    <property type="match status" value="1"/>
</dbReference>
<organism evidence="1 2">
    <name type="scientific">Pleurodeles waltl</name>
    <name type="common">Iberian ribbed newt</name>
    <dbReference type="NCBI Taxonomy" id="8319"/>
    <lineage>
        <taxon>Eukaryota</taxon>
        <taxon>Metazoa</taxon>
        <taxon>Chordata</taxon>
        <taxon>Craniata</taxon>
        <taxon>Vertebrata</taxon>
        <taxon>Euteleostomi</taxon>
        <taxon>Amphibia</taxon>
        <taxon>Batrachia</taxon>
        <taxon>Caudata</taxon>
        <taxon>Salamandroidea</taxon>
        <taxon>Salamandridae</taxon>
        <taxon>Pleurodelinae</taxon>
        <taxon>Pleurodeles</taxon>
    </lineage>
</organism>
<dbReference type="InterPro" id="IPR043502">
    <property type="entry name" value="DNA/RNA_pol_sf"/>
</dbReference>
<dbReference type="SUPFAM" id="SSF56672">
    <property type="entry name" value="DNA/RNA polymerases"/>
    <property type="match status" value="1"/>
</dbReference>
<dbReference type="InterPro" id="IPR050951">
    <property type="entry name" value="Retrovirus_Pol_polyprotein"/>
</dbReference>
<dbReference type="EMBL" id="JANPWB010000009">
    <property type="protein sequence ID" value="KAJ1155035.1"/>
    <property type="molecule type" value="Genomic_DNA"/>
</dbReference>
<evidence type="ECO:0000313" key="2">
    <source>
        <dbReference type="Proteomes" id="UP001066276"/>
    </source>
</evidence>
<gene>
    <name evidence="1" type="ORF">NDU88_007771</name>
</gene>
<sequence>MLFGRQPCTLLDMLAEQWEDTEEEVKDLLTYTRDLRENLHTVWEEAHTALRDAQNKQKRLYDTRSTVQTLTVGDKSLVLLPTTDNKLLAQWQGPFEVTAQINPTTDRLAIPQGSGREQIYHINLLKKWLDPTGGHTIQYINSDVTEDIPYPMLPNHELTNRSPSWINPDLTGSYHNQLNRLVHHNHDVFSKYPGRTPLVQHPIRLKMNTVYRQRPYRIPEAKQKIIEEEVKAMLAAGIIEPSASP</sequence>